<dbReference type="Gene3D" id="2.30.320.10">
    <property type="entry name" value="YwqG-like"/>
    <property type="match status" value="1"/>
</dbReference>
<name>A0A2K8PKN2_STRLA</name>
<organism evidence="1 2">
    <name type="scientific">Streptomyces lavendulae subsp. lavendulae</name>
    <dbReference type="NCBI Taxonomy" id="58340"/>
    <lineage>
        <taxon>Bacteria</taxon>
        <taxon>Bacillati</taxon>
        <taxon>Actinomycetota</taxon>
        <taxon>Actinomycetes</taxon>
        <taxon>Kitasatosporales</taxon>
        <taxon>Streptomycetaceae</taxon>
        <taxon>Streptomyces</taxon>
    </lineage>
</organism>
<dbReference type="EMBL" id="CP024985">
    <property type="protein sequence ID" value="ATZ27028.1"/>
    <property type="molecule type" value="Genomic_DNA"/>
</dbReference>
<reference evidence="1 2" key="1">
    <citation type="submission" date="2017-11" db="EMBL/GenBank/DDBJ databases">
        <title>Complete genome sequence of Streptomyces lavendulae subsp. lavendulae CCM 3239 (formerly 'Streptomyces aureofaciens CCM 3239'), the producer of the angucycline-type antibiotic auricin.</title>
        <authorList>
            <person name="Busche T."/>
            <person name="Novakova R."/>
            <person name="Al'Dilaimi A."/>
            <person name="Homerova D."/>
            <person name="Feckova L."/>
            <person name="Rezuchova B."/>
            <person name="Mingyar E."/>
            <person name="Csolleiova D."/>
            <person name="Bekeova C."/>
            <person name="Winkler A."/>
            <person name="Sevcikova B."/>
            <person name="Kalinowski J."/>
            <person name="Kormanec J."/>
            <person name="Ruckert C."/>
        </authorList>
    </citation>
    <scope>NUCLEOTIDE SEQUENCE [LARGE SCALE GENOMIC DNA]</scope>
    <source>
        <strain evidence="1 2">CCM 3239</strain>
    </source>
</reference>
<evidence type="ECO:0000313" key="1">
    <source>
        <dbReference type="EMBL" id="ATZ27028.1"/>
    </source>
</evidence>
<evidence type="ECO:0000313" key="2">
    <source>
        <dbReference type="Proteomes" id="UP000231791"/>
    </source>
</evidence>
<dbReference type="AlphaFoldDB" id="A0A2K8PKN2"/>
<keyword evidence="2" id="KW-1185">Reference proteome</keyword>
<protein>
    <submittedName>
        <fullName evidence="1">Uncharacterized protein</fullName>
    </submittedName>
</protein>
<proteinExistence type="predicted"/>
<sequence>MPGLSAGCRSVASVTSEPTGRAAGPYDAAFLPRLRMTFRATREPVTEPVSKFGGQPVWLAAPAWPVHPRSGEPLVFIGQFRVPGEEVRLAYLFLHEEGVVMGGDTPEDGEAVVLVQPGGRRPAFASIGSPGTQGRTLWRWGPDYTEVPVEWLTELSPLPPELDEAANRAAAFSRYLRGDGPDVEYPEEDWPRDFLGGEAVYPNNHASGIDSSWRFLCQFEDRGEGEEDPFFLNFGYGSGFLFLSPDHLEGRFLWDCG</sequence>
<accession>A0A2K8PKN2</accession>
<dbReference type="KEGG" id="slx:SLAV_26180"/>
<dbReference type="Proteomes" id="UP000231791">
    <property type="component" value="Chromosome"/>
</dbReference>
<gene>
    <name evidence="1" type="ORF">SLAV_26180</name>
</gene>